<dbReference type="Gene3D" id="3.10.129.10">
    <property type="entry name" value="Hotdog Thioesterase"/>
    <property type="match status" value="1"/>
</dbReference>
<gene>
    <name evidence="15" type="ORF">K2173_020240</name>
</gene>
<comment type="caution">
    <text evidence="15">The sequence shown here is derived from an EMBL/GenBank/DDBJ whole genome shotgun (WGS) entry which is preliminary data.</text>
</comment>
<keyword evidence="7 11" id="KW-0276">Fatty acid metabolism</keyword>
<evidence type="ECO:0000256" key="1">
    <source>
        <dbReference type="ARBA" id="ARBA00004229"/>
    </source>
</evidence>
<keyword evidence="4 11" id="KW-0150">Chloroplast</keyword>
<evidence type="ECO:0000259" key="13">
    <source>
        <dbReference type="Pfam" id="PF01643"/>
    </source>
</evidence>
<evidence type="ECO:0000256" key="11">
    <source>
        <dbReference type="RuleBase" id="RU363096"/>
    </source>
</evidence>
<evidence type="ECO:0000313" key="15">
    <source>
        <dbReference type="EMBL" id="KAJ8775236.1"/>
    </source>
</evidence>
<feature type="domain" description="Acyl-ACP thioesterase N-terminal hotdog" evidence="13">
    <location>
        <begin position="98"/>
        <end position="232"/>
    </location>
</feature>
<dbReference type="InterPro" id="IPR049427">
    <property type="entry name" value="Acyl-ACP_TE_C"/>
</dbReference>
<dbReference type="EC" id="3.1.2.-" evidence="11"/>
<evidence type="ECO:0000256" key="4">
    <source>
        <dbReference type="ARBA" id="ARBA00022528"/>
    </source>
</evidence>
<accession>A0AAV8U7G2</accession>
<comment type="subcellular location">
    <subcellularLocation>
        <location evidence="1 11">Plastid</location>
        <location evidence="1 11">Chloroplast</location>
    </subcellularLocation>
</comment>
<keyword evidence="9 11" id="KW-0443">Lipid metabolism</keyword>
<dbReference type="InterPro" id="IPR045023">
    <property type="entry name" value="FATA/B"/>
</dbReference>
<feature type="region of interest" description="Disordered" evidence="12">
    <location>
        <begin position="16"/>
        <end position="46"/>
    </location>
</feature>
<dbReference type="InterPro" id="IPR029069">
    <property type="entry name" value="HotDog_dom_sf"/>
</dbReference>
<dbReference type="InterPro" id="IPR002864">
    <property type="entry name" value="Acyl-ACP_thioesterase_NHD"/>
</dbReference>
<dbReference type="Proteomes" id="UP001159364">
    <property type="component" value="Linkage Group LG01"/>
</dbReference>
<proteinExistence type="inferred from homology"/>
<keyword evidence="6 11" id="KW-0378">Hydrolase</keyword>
<evidence type="ECO:0000256" key="5">
    <source>
        <dbReference type="ARBA" id="ARBA00022640"/>
    </source>
</evidence>
<organism evidence="15 16">
    <name type="scientific">Erythroxylum novogranatense</name>
    <dbReference type="NCBI Taxonomy" id="1862640"/>
    <lineage>
        <taxon>Eukaryota</taxon>
        <taxon>Viridiplantae</taxon>
        <taxon>Streptophyta</taxon>
        <taxon>Embryophyta</taxon>
        <taxon>Tracheophyta</taxon>
        <taxon>Spermatophyta</taxon>
        <taxon>Magnoliopsida</taxon>
        <taxon>eudicotyledons</taxon>
        <taxon>Gunneridae</taxon>
        <taxon>Pentapetalae</taxon>
        <taxon>rosids</taxon>
        <taxon>fabids</taxon>
        <taxon>Malpighiales</taxon>
        <taxon>Erythroxylaceae</taxon>
        <taxon>Erythroxylum</taxon>
    </lineage>
</organism>
<dbReference type="EMBL" id="JAIWQS010000001">
    <property type="protein sequence ID" value="KAJ8775236.1"/>
    <property type="molecule type" value="Genomic_DNA"/>
</dbReference>
<dbReference type="PANTHER" id="PTHR31727">
    <property type="entry name" value="OLEOYL-ACYL CARRIER PROTEIN THIOESTERASE 1, CHLOROPLASTIC"/>
    <property type="match status" value="1"/>
</dbReference>
<evidence type="ECO:0000256" key="10">
    <source>
        <dbReference type="ARBA" id="ARBA00023160"/>
    </source>
</evidence>
<sequence length="371" mass="42414">MAPSSLSSTFFKSMIPSTSGTTRKRTPTSYSSSINTRMPSFSSTHGQPLFSNKTSAVVLLSTTVNGRTEMNLYTENLSEKFKSNPDAIDGRFVHDKRIYREKLTIKSFEIDRYHKLSLATLMGHLQDTALNHVRKIEILEDNFGSTAEMVKNDLIWVLSTSQIVVDCYPAWTDVVQVDTWTYPAGKNGLGRDWLIRDDKTGKTLIRATNVYIMMNKKTRKFSKFRNEVREEFAPIFLICDPITEKDSRKILPFSTDGTAVRIQSGSRAGWNDVDINQHVSNVKYIDWILEGTPRSLKEHHELFAMTLEYRKECYEDSIIQSLSRVCSNATADEEVVELEHLIRLENGTEVMKARTTWKPKDMNNKISTPDK</sequence>
<evidence type="ECO:0000256" key="6">
    <source>
        <dbReference type="ARBA" id="ARBA00022801"/>
    </source>
</evidence>
<name>A0AAV8U7G2_9ROSI</name>
<evidence type="ECO:0000256" key="12">
    <source>
        <dbReference type="SAM" id="MobiDB-lite"/>
    </source>
</evidence>
<evidence type="ECO:0000256" key="3">
    <source>
        <dbReference type="ARBA" id="ARBA00022516"/>
    </source>
</evidence>
<keyword evidence="8" id="KW-0809">Transit peptide</keyword>
<dbReference type="AlphaFoldDB" id="A0AAV8U7G2"/>
<evidence type="ECO:0000256" key="2">
    <source>
        <dbReference type="ARBA" id="ARBA00006500"/>
    </source>
</evidence>
<dbReference type="GO" id="GO:0016297">
    <property type="term" value="F:fatty acyl-[ACP] hydrolase activity"/>
    <property type="evidence" value="ECO:0007669"/>
    <property type="project" value="InterPro"/>
</dbReference>
<comment type="similarity">
    <text evidence="2 11">Belongs to the acyl-ACP thioesterase family.</text>
</comment>
<evidence type="ECO:0000256" key="8">
    <source>
        <dbReference type="ARBA" id="ARBA00022946"/>
    </source>
</evidence>
<keyword evidence="16" id="KW-1185">Reference proteome</keyword>
<dbReference type="Pfam" id="PF20791">
    <property type="entry name" value="Acyl-ACP_TE_C"/>
    <property type="match status" value="1"/>
</dbReference>
<comment type="function">
    <text evidence="11">Plays an essential role in chain termination during de novo fatty acid synthesis.</text>
</comment>
<keyword evidence="10 11" id="KW-0275">Fatty acid biosynthesis</keyword>
<keyword evidence="3 11" id="KW-0444">Lipid biosynthesis</keyword>
<keyword evidence="5 11" id="KW-0934">Plastid</keyword>
<dbReference type="PANTHER" id="PTHR31727:SF11">
    <property type="entry name" value="ACYL-[ACYL-CARRIER-PROTEIN] HYDROLASE"/>
    <property type="match status" value="1"/>
</dbReference>
<protein>
    <recommendedName>
        <fullName evidence="11">Acyl-[acyl-carrier-protein] hydrolase</fullName>
        <ecNumber evidence="11">3.1.2.-</ecNumber>
    </recommendedName>
</protein>
<evidence type="ECO:0000259" key="14">
    <source>
        <dbReference type="Pfam" id="PF20791"/>
    </source>
</evidence>
<dbReference type="GO" id="GO:0009507">
    <property type="term" value="C:chloroplast"/>
    <property type="evidence" value="ECO:0007669"/>
    <property type="project" value="UniProtKB-SubCell"/>
</dbReference>
<dbReference type="GO" id="GO:0000036">
    <property type="term" value="F:acyl carrier activity"/>
    <property type="evidence" value="ECO:0007669"/>
    <property type="project" value="TreeGrafter"/>
</dbReference>
<feature type="domain" description="Acyl-ACP thioesterase-like C-terminal" evidence="14">
    <location>
        <begin position="269"/>
        <end position="358"/>
    </location>
</feature>
<evidence type="ECO:0000313" key="16">
    <source>
        <dbReference type="Proteomes" id="UP001159364"/>
    </source>
</evidence>
<dbReference type="Pfam" id="PF01643">
    <property type="entry name" value="Acyl-ACP_TE"/>
    <property type="match status" value="1"/>
</dbReference>
<dbReference type="SUPFAM" id="SSF54637">
    <property type="entry name" value="Thioesterase/thiol ester dehydrase-isomerase"/>
    <property type="match status" value="2"/>
</dbReference>
<evidence type="ECO:0000256" key="9">
    <source>
        <dbReference type="ARBA" id="ARBA00023098"/>
    </source>
</evidence>
<reference evidence="15 16" key="1">
    <citation type="submission" date="2021-09" db="EMBL/GenBank/DDBJ databases">
        <title>Genomic insights and catalytic innovation underlie evolution of tropane alkaloids biosynthesis.</title>
        <authorList>
            <person name="Wang Y.-J."/>
            <person name="Tian T."/>
            <person name="Huang J.-P."/>
            <person name="Huang S.-X."/>
        </authorList>
    </citation>
    <scope>NUCLEOTIDE SEQUENCE [LARGE SCALE GENOMIC DNA]</scope>
    <source>
        <strain evidence="15">KIB-2018</strain>
        <tissue evidence="15">Leaf</tissue>
    </source>
</reference>
<evidence type="ECO:0000256" key="7">
    <source>
        <dbReference type="ARBA" id="ARBA00022832"/>
    </source>
</evidence>